<dbReference type="OrthoDB" id="6310852at2"/>
<name>A0A5S3WP01_9GAMM</name>
<feature type="signal peptide" evidence="1">
    <location>
        <begin position="1"/>
        <end position="19"/>
    </location>
</feature>
<evidence type="ECO:0000313" key="3">
    <source>
        <dbReference type="Proteomes" id="UP000310249"/>
    </source>
</evidence>
<dbReference type="Proteomes" id="UP000310249">
    <property type="component" value="Unassembled WGS sequence"/>
</dbReference>
<dbReference type="AlphaFoldDB" id="A0A5S3WP01"/>
<protein>
    <submittedName>
        <fullName evidence="2">Uncharacterized protein</fullName>
    </submittedName>
</protein>
<proteinExistence type="predicted"/>
<comment type="caution">
    <text evidence="2">The sequence shown here is derived from an EMBL/GenBank/DDBJ whole genome shotgun (WGS) entry which is preliminary data.</text>
</comment>
<feature type="chain" id="PRO_5024374832" evidence="1">
    <location>
        <begin position="20"/>
        <end position="283"/>
    </location>
</feature>
<evidence type="ECO:0000256" key="1">
    <source>
        <dbReference type="SAM" id="SignalP"/>
    </source>
</evidence>
<organism evidence="2 3">
    <name type="scientific">Pseudoalteromonas rubra</name>
    <dbReference type="NCBI Taxonomy" id="43658"/>
    <lineage>
        <taxon>Bacteria</taxon>
        <taxon>Pseudomonadati</taxon>
        <taxon>Pseudomonadota</taxon>
        <taxon>Gammaproteobacteria</taxon>
        <taxon>Alteromonadales</taxon>
        <taxon>Pseudoalteromonadaceae</taxon>
        <taxon>Pseudoalteromonas</taxon>
    </lineage>
</organism>
<dbReference type="RefSeq" id="WP_138551770.1">
    <property type="nucleotide sequence ID" value="NZ_PNCH01000030.1"/>
</dbReference>
<gene>
    <name evidence="2" type="ORF">CWB99_07385</name>
</gene>
<reference evidence="3" key="2">
    <citation type="submission" date="2019-06" db="EMBL/GenBank/DDBJ databases">
        <title>Co-occurence of chitin degradation, pigmentation and bioactivity in marine Pseudoalteromonas.</title>
        <authorList>
            <person name="Sonnenschein E.C."/>
            <person name="Bech P.K."/>
        </authorList>
    </citation>
    <scope>NUCLEOTIDE SEQUENCE [LARGE SCALE GENOMIC DNA]</scope>
    <source>
        <strain evidence="3">S2676</strain>
    </source>
</reference>
<dbReference type="EMBL" id="PNCI01000016">
    <property type="protein sequence ID" value="TMP29901.1"/>
    <property type="molecule type" value="Genomic_DNA"/>
</dbReference>
<keyword evidence="1" id="KW-0732">Signal</keyword>
<reference evidence="2 3" key="1">
    <citation type="submission" date="2018-01" db="EMBL/GenBank/DDBJ databases">
        <authorList>
            <person name="Paulsen S."/>
            <person name="Gram L.K."/>
        </authorList>
    </citation>
    <scope>NUCLEOTIDE SEQUENCE [LARGE SCALE GENOMIC DNA]</scope>
    <source>
        <strain evidence="2 3">S2676</strain>
    </source>
</reference>
<accession>A0A5S3WP01</accession>
<evidence type="ECO:0000313" key="2">
    <source>
        <dbReference type="EMBL" id="TMP29901.1"/>
    </source>
</evidence>
<sequence length="283" mass="31969">MQKMIFALLGLFISMNTFATPHKEIYFKTREGEEIQVFLTVANGKMQNITFSSLCTINNGYCMTQAHTRTILEDFIRAGINRGLYSYRYVPYDPCMDPRNNCTPHGNVPEEQQSYEMYGFEMQQFQHVQRTSRRPVPSAPPAQEQGLVQAFLNSAAVRAGVQAVDESIKQIANLVSGESGQLNKTGITMHFSVRKDGKKVPTNICIMTKDGCQGTDEVKFKQDNNKTTATYPAPGSTSQSFKRYTDIEFALRNWFQGAEYECKFGFTGVPGELSRQAVCYYRP</sequence>